<dbReference type="Pfam" id="PF12844">
    <property type="entry name" value="HTH_19"/>
    <property type="match status" value="1"/>
</dbReference>
<reference evidence="5" key="1">
    <citation type="journal article" date="2018" name="Front. Microbiol.">
        <title>Genome-Based Analysis Reveals the Taxonomy and Diversity of the Family Idiomarinaceae.</title>
        <authorList>
            <person name="Liu Y."/>
            <person name="Lai Q."/>
            <person name="Shao Z."/>
        </authorList>
    </citation>
    <scope>NUCLEOTIDE SEQUENCE [LARGE SCALE GENOMIC DNA]</scope>
    <source>
        <strain evidence="5">GBPy7</strain>
    </source>
</reference>
<dbReference type="CDD" id="cd00093">
    <property type="entry name" value="HTH_XRE"/>
    <property type="match status" value="1"/>
</dbReference>
<dbReference type="SUPFAM" id="SSF47413">
    <property type="entry name" value="lambda repressor-like DNA-binding domains"/>
    <property type="match status" value="1"/>
</dbReference>
<evidence type="ECO:0000256" key="2">
    <source>
        <dbReference type="SAM" id="Phobius"/>
    </source>
</evidence>
<name>A0A432W1P7_9GAMM</name>
<dbReference type="InterPro" id="IPR001387">
    <property type="entry name" value="Cro/C1-type_HTH"/>
</dbReference>
<sequence>MTLGERLKQRRNELELSQPALAEKMGIEQSFLSKLENDRSLPSNETFRRWHEALNLSLTEVLAPLGQSYIRNKLTQIADIDTLLNNQQTKYLQQRARLITLSSLAIAFAIPLFYLGYTASIFPEKQYEYMSYGHIYENESVDIYRNWNQSHPGGAFFSSNSEEFLAKQQEITDRLDEKFILTFENRGSQYTEELENDDNTIYRTWYRQGINQGSIVHRPVNGLLQGFGLFLVVFGILGFWRERKLYPRA</sequence>
<dbReference type="InterPro" id="IPR010982">
    <property type="entry name" value="Lambda_DNA-bd_dom_sf"/>
</dbReference>
<evidence type="ECO:0000313" key="4">
    <source>
        <dbReference type="EMBL" id="RUO23145.1"/>
    </source>
</evidence>
<dbReference type="RefSeq" id="WP_126764686.1">
    <property type="nucleotide sequence ID" value="NZ_PIPJ01000001.1"/>
</dbReference>
<keyword evidence="1" id="KW-0238">DNA-binding</keyword>
<gene>
    <name evidence="4" type="ORF">CWE08_00375</name>
</gene>
<dbReference type="GO" id="GO:0003700">
    <property type="term" value="F:DNA-binding transcription factor activity"/>
    <property type="evidence" value="ECO:0007669"/>
    <property type="project" value="TreeGrafter"/>
</dbReference>
<keyword evidence="2" id="KW-0472">Membrane</keyword>
<organism evidence="4 5">
    <name type="scientific">Aliidiomarina iranensis</name>
    <dbReference type="NCBI Taxonomy" id="1434071"/>
    <lineage>
        <taxon>Bacteria</taxon>
        <taxon>Pseudomonadati</taxon>
        <taxon>Pseudomonadota</taxon>
        <taxon>Gammaproteobacteria</taxon>
        <taxon>Alteromonadales</taxon>
        <taxon>Idiomarinaceae</taxon>
        <taxon>Aliidiomarina</taxon>
    </lineage>
</organism>
<dbReference type="GO" id="GO:0005829">
    <property type="term" value="C:cytosol"/>
    <property type="evidence" value="ECO:0007669"/>
    <property type="project" value="TreeGrafter"/>
</dbReference>
<feature type="domain" description="HTH cro/C1-type" evidence="3">
    <location>
        <begin position="7"/>
        <end position="61"/>
    </location>
</feature>
<dbReference type="PROSITE" id="PS50943">
    <property type="entry name" value="HTH_CROC1"/>
    <property type="match status" value="1"/>
</dbReference>
<feature type="transmembrane region" description="Helical" evidence="2">
    <location>
        <begin position="98"/>
        <end position="117"/>
    </location>
</feature>
<dbReference type="Gene3D" id="1.10.260.40">
    <property type="entry name" value="lambda repressor-like DNA-binding domains"/>
    <property type="match status" value="1"/>
</dbReference>
<dbReference type="GO" id="GO:0003677">
    <property type="term" value="F:DNA binding"/>
    <property type="evidence" value="ECO:0007669"/>
    <property type="project" value="UniProtKB-KW"/>
</dbReference>
<protein>
    <recommendedName>
        <fullName evidence="3">HTH cro/C1-type domain-containing protein</fullName>
    </recommendedName>
</protein>
<dbReference type="Proteomes" id="UP000288395">
    <property type="component" value="Unassembled WGS sequence"/>
</dbReference>
<evidence type="ECO:0000256" key="1">
    <source>
        <dbReference type="ARBA" id="ARBA00023125"/>
    </source>
</evidence>
<feature type="transmembrane region" description="Helical" evidence="2">
    <location>
        <begin position="222"/>
        <end position="240"/>
    </location>
</feature>
<dbReference type="InterPro" id="IPR050807">
    <property type="entry name" value="TransReg_Diox_bact_type"/>
</dbReference>
<proteinExistence type="predicted"/>
<evidence type="ECO:0000259" key="3">
    <source>
        <dbReference type="PROSITE" id="PS50943"/>
    </source>
</evidence>
<keyword evidence="2" id="KW-0812">Transmembrane</keyword>
<comment type="caution">
    <text evidence="4">The sequence shown here is derived from an EMBL/GenBank/DDBJ whole genome shotgun (WGS) entry which is preliminary data.</text>
</comment>
<dbReference type="PANTHER" id="PTHR46797:SF1">
    <property type="entry name" value="METHYLPHOSPHONATE SYNTHASE"/>
    <property type="match status" value="1"/>
</dbReference>
<dbReference type="OrthoDB" id="6193561at2"/>
<dbReference type="EMBL" id="PIPJ01000001">
    <property type="protein sequence ID" value="RUO23145.1"/>
    <property type="molecule type" value="Genomic_DNA"/>
</dbReference>
<evidence type="ECO:0000313" key="5">
    <source>
        <dbReference type="Proteomes" id="UP000288395"/>
    </source>
</evidence>
<keyword evidence="2" id="KW-1133">Transmembrane helix</keyword>
<keyword evidence="5" id="KW-1185">Reference proteome</keyword>
<dbReference type="SMART" id="SM00530">
    <property type="entry name" value="HTH_XRE"/>
    <property type="match status" value="1"/>
</dbReference>
<dbReference type="AlphaFoldDB" id="A0A432W1P7"/>
<dbReference type="PANTHER" id="PTHR46797">
    <property type="entry name" value="HTH-TYPE TRANSCRIPTIONAL REGULATOR"/>
    <property type="match status" value="1"/>
</dbReference>
<accession>A0A432W1P7</accession>